<accession>A0A1H1XIV0</accession>
<dbReference type="Proteomes" id="UP000243904">
    <property type="component" value="Chromosome I"/>
</dbReference>
<keyword evidence="1" id="KW-0472">Membrane</keyword>
<feature type="transmembrane region" description="Helical" evidence="1">
    <location>
        <begin position="162"/>
        <end position="183"/>
    </location>
</feature>
<keyword evidence="1" id="KW-0812">Transmembrane</keyword>
<dbReference type="AlphaFoldDB" id="A0A1H1XIV0"/>
<evidence type="ECO:0000313" key="3">
    <source>
        <dbReference type="Proteomes" id="UP000243904"/>
    </source>
</evidence>
<evidence type="ECO:0000313" key="2">
    <source>
        <dbReference type="EMBL" id="SDT08656.1"/>
    </source>
</evidence>
<protein>
    <submittedName>
        <fullName evidence="2">Uncharacterized protein</fullName>
    </submittedName>
</protein>
<keyword evidence="1" id="KW-1133">Transmembrane helix</keyword>
<organism evidence="2 3">
    <name type="scientific">Bradyrhizobium canariense</name>
    <dbReference type="NCBI Taxonomy" id="255045"/>
    <lineage>
        <taxon>Bacteria</taxon>
        <taxon>Pseudomonadati</taxon>
        <taxon>Pseudomonadota</taxon>
        <taxon>Alphaproteobacteria</taxon>
        <taxon>Hyphomicrobiales</taxon>
        <taxon>Nitrobacteraceae</taxon>
        <taxon>Bradyrhizobium</taxon>
    </lineage>
</organism>
<name>A0A1H1XIV0_9BRAD</name>
<feature type="transmembrane region" description="Helical" evidence="1">
    <location>
        <begin position="99"/>
        <end position="117"/>
    </location>
</feature>
<dbReference type="RefSeq" id="WP_146688730.1">
    <property type="nucleotide sequence ID" value="NZ_LT629750.1"/>
</dbReference>
<reference evidence="3" key="1">
    <citation type="submission" date="2016-10" db="EMBL/GenBank/DDBJ databases">
        <authorList>
            <person name="Varghese N."/>
            <person name="Submissions S."/>
        </authorList>
    </citation>
    <scope>NUCLEOTIDE SEQUENCE [LARGE SCALE GENOMIC DNA]</scope>
    <source>
        <strain evidence="3">GAS369</strain>
    </source>
</reference>
<dbReference type="EMBL" id="LT629750">
    <property type="protein sequence ID" value="SDT08656.1"/>
    <property type="molecule type" value="Genomic_DNA"/>
</dbReference>
<proteinExistence type="predicted"/>
<evidence type="ECO:0000256" key="1">
    <source>
        <dbReference type="SAM" id="Phobius"/>
    </source>
</evidence>
<feature type="transmembrane region" description="Helical" evidence="1">
    <location>
        <begin position="123"/>
        <end position="150"/>
    </location>
</feature>
<keyword evidence="3" id="KW-1185">Reference proteome</keyword>
<feature type="transmembrane region" description="Helical" evidence="1">
    <location>
        <begin position="311"/>
        <end position="331"/>
    </location>
</feature>
<sequence>MTETVPNRPFDEAEALAWLRSQPDGRVTASAAELGREWGWNRMRAGRRLRAWEQAGNIRRNAEEIIATTSVTPAITESAGVAVTHEATVTRRSMTPVKLAAFMVALLLACVSAAFSIDGLTAIFAGAFWPVIIMGATLEAGKLVAAAWLTENWYTAPALLRLILVAMIGLMMSLNAVGVFGFLTKAHLDHMVTVDLALADKVADTEARLAIQGQTVADLDRRIAQIDAAIEESTRLGRPVGAMTIADQKRRDRADIVATRQREAGVLANLQIDKARVDAQRRRAEADVGPVRYLAELIGMPSADLERPVRMLTLALVVVLDPMAVVLLLAAGANASASSR</sequence>
<gene>
    <name evidence="2" type="ORF">SAMN05444158_4326</name>
</gene>